<dbReference type="InterPro" id="IPR041164">
    <property type="entry name" value="LDcluster4"/>
</dbReference>
<dbReference type="OrthoDB" id="9794039at2"/>
<keyword evidence="2" id="KW-1185">Reference proteome</keyword>
<evidence type="ECO:0000313" key="1">
    <source>
        <dbReference type="EMBL" id="SFO91000.1"/>
    </source>
</evidence>
<dbReference type="EMBL" id="FOVR01000015">
    <property type="protein sequence ID" value="SFO91000.1"/>
    <property type="molecule type" value="Genomic_DNA"/>
</dbReference>
<dbReference type="STRING" id="655353.SAMN04488056_11590"/>
<reference evidence="1 2" key="1">
    <citation type="submission" date="2016-10" db="EMBL/GenBank/DDBJ databases">
        <authorList>
            <person name="de Groot N.N."/>
        </authorList>
    </citation>
    <scope>NUCLEOTIDE SEQUENCE [LARGE SCALE GENOMIC DNA]</scope>
    <source>
        <strain evidence="1 2">CGMCC 1.9157</strain>
    </source>
</reference>
<dbReference type="AlphaFoldDB" id="A0A1I5L0Y8"/>
<dbReference type="RefSeq" id="WP_090075181.1">
    <property type="nucleotide sequence ID" value="NZ_FOVR01000015.1"/>
</dbReference>
<organism evidence="1 2">
    <name type="scientific">Cohaesibacter marisflavi</name>
    <dbReference type="NCBI Taxonomy" id="655353"/>
    <lineage>
        <taxon>Bacteria</taxon>
        <taxon>Pseudomonadati</taxon>
        <taxon>Pseudomonadota</taxon>
        <taxon>Alphaproteobacteria</taxon>
        <taxon>Hyphomicrobiales</taxon>
        <taxon>Cohaesibacteraceae</taxon>
    </lineage>
</organism>
<gene>
    <name evidence="1" type="ORF">SAMN04488056_11590</name>
</gene>
<dbReference type="InterPro" id="IPR052341">
    <property type="entry name" value="LOG_family_nucleotidases"/>
</dbReference>
<proteinExistence type="predicted"/>
<dbReference type="Gene3D" id="3.40.50.450">
    <property type="match status" value="1"/>
</dbReference>
<evidence type="ECO:0000313" key="2">
    <source>
        <dbReference type="Proteomes" id="UP000199236"/>
    </source>
</evidence>
<sequence length="221" mass="23533">MINLQIDDQGTIWQSDETWLDSWHWRWMPSDAQGVSGSKGARQTIDGLEAVRHVYAQKNTRKIPIGIIGPNEPDADMLKAAELLGAKLAELNVPILCGGRGGVMEAASRGAFLQGGLTMGFLRGDDWRDANDYITIPLATGIGHARNALIAQGSQALVAVGGQYGTHSEAAFGLVFGKQVFGLCHAPDIDGVQHKESVEAVLEALVPVLLHLPASTKSDAS</sequence>
<evidence type="ECO:0008006" key="3">
    <source>
        <dbReference type="Google" id="ProtNLM"/>
    </source>
</evidence>
<dbReference type="PANTHER" id="PTHR43393:SF3">
    <property type="entry name" value="LYSINE DECARBOXYLASE-LIKE PROTEIN"/>
    <property type="match status" value="1"/>
</dbReference>
<dbReference type="PANTHER" id="PTHR43393">
    <property type="entry name" value="CYTOKININ RIBOSIDE 5'-MONOPHOSPHATE PHOSPHORIBOHYDROLASE"/>
    <property type="match status" value="1"/>
</dbReference>
<dbReference type="GO" id="GO:0005829">
    <property type="term" value="C:cytosol"/>
    <property type="evidence" value="ECO:0007669"/>
    <property type="project" value="TreeGrafter"/>
</dbReference>
<protein>
    <recommendedName>
        <fullName evidence="3">TIGR00725 family protein</fullName>
    </recommendedName>
</protein>
<dbReference type="SUPFAM" id="SSF102405">
    <property type="entry name" value="MCP/YpsA-like"/>
    <property type="match status" value="1"/>
</dbReference>
<dbReference type="Pfam" id="PF18306">
    <property type="entry name" value="LDcluster4"/>
    <property type="match status" value="1"/>
</dbReference>
<name>A0A1I5L0Y8_9HYPH</name>
<accession>A0A1I5L0Y8</accession>
<dbReference type="Proteomes" id="UP000199236">
    <property type="component" value="Unassembled WGS sequence"/>
</dbReference>